<accession>A0A2M8C9D4</accession>
<dbReference type="STRING" id="1805029.AUK42_05020"/>
<keyword evidence="3" id="KW-0238">DNA-binding</keyword>
<evidence type="ECO:0000259" key="1">
    <source>
        <dbReference type="SMART" id="SM00966"/>
    </source>
</evidence>
<dbReference type="GO" id="GO:0097351">
    <property type="term" value="F:toxin sequestering activity"/>
    <property type="evidence" value="ECO:0007669"/>
    <property type="project" value="InterPro"/>
</dbReference>
<dbReference type="InterPro" id="IPR039052">
    <property type="entry name" value="Antitox_PemI-like"/>
</dbReference>
<proteinExistence type="predicted"/>
<feature type="domain" description="SpoVT-AbrB" evidence="1">
    <location>
        <begin position="6"/>
        <end position="51"/>
    </location>
</feature>
<dbReference type="InterPro" id="IPR007159">
    <property type="entry name" value="SpoVT-AbrB_dom"/>
</dbReference>
<evidence type="ECO:0000313" key="3">
    <source>
        <dbReference type="EMBL" id="PIX34837.1"/>
    </source>
</evidence>
<gene>
    <name evidence="2" type="ORF">AUK42_05020</name>
    <name evidence="5" type="ORF">CO097_07375</name>
    <name evidence="4" type="ORF">COZ07_04680</name>
    <name evidence="3" type="ORF">COZ58_02385</name>
</gene>
<dbReference type="Gene3D" id="2.10.260.10">
    <property type="match status" value="1"/>
</dbReference>
<dbReference type="Proteomes" id="UP000228560">
    <property type="component" value="Unassembled WGS sequence"/>
</dbReference>
<dbReference type="EMBL" id="PFTV01000188">
    <property type="protein sequence ID" value="PJB55670.1"/>
    <property type="molecule type" value="Genomic_DNA"/>
</dbReference>
<dbReference type="SUPFAM" id="SSF89447">
    <property type="entry name" value="AbrB/MazE/MraZ-like"/>
    <property type="match status" value="1"/>
</dbReference>
<sequence>MQTKIKKWGNSLALRIPKLLASDANLKLNKWVNLSIDKESIIITPISEKEYSLEKLLEGVTKSNLHGEFDTGAPVGKENW</sequence>
<accession>A0A2M7K9L5</accession>
<dbReference type="AlphaFoldDB" id="A0A1J5GRU2"/>
<accession>A0A1J5GRU2</accession>
<dbReference type="SMART" id="SM00966">
    <property type="entry name" value="SpoVT_AbrB"/>
    <property type="match status" value="1"/>
</dbReference>
<reference evidence="7 8" key="2">
    <citation type="submission" date="2017-09" db="EMBL/GenBank/DDBJ databases">
        <title>Depth-based differentiation of microbial function through sediment-hosted aquifers and enrichment of novel symbionts in the deep terrestrial subsurface.</title>
        <authorList>
            <person name="Probst A.J."/>
            <person name="Ladd B."/>
            <person name="Jarett J.K."/>
            <person name="Geller-Mcgrath D.E."/>
            <person name="Sieber C.M."/>
            <person name="Emerson J.B."/>
            <person name="Anantharaman K."/>
            <person name="Thomas B.C."/>
            <person name="Malmstrom R."/>
            <person name="Stieglmeier M."/>
            <person name="Klingl A."/>
            <person name="Woyke T."/>
            <person name="Ryan C.M."/>
            <person name="Banfield J.F."/>
        </authorList>
    </citation>
    <scope>NUCLEOTIDE SEQUENCE [LARGE SCALE GENOMIC DNA]</scope>
    <source>
        <strain evidence="4">CG_4_10_14_3_um_filter_34_13</strain>
        <strain evidence="5">CG_4_9_14_3_um_filter_33_16</strain>
    </source>
</reference>
<comment type="caution">
    <text evidence="2">The sequence shown here is derived from an EMBL/GenBank/DDBJ whole genome shotgun (WGS) entry which is preliminary data.</text>
</comment>
<dbReference type="RefSeq" id="WP_406607439.1">
    <property type="nucleotide sequence ID" value="NZ_PFKO01000173.1"/>
</dbReference>
<organism evidence="2 6">
    <name type="scientific">Candidatus Infernicultor aquiphilus</name>
    <dbReference type="NCBI Taxonomy" id="1805029"/>
    <lineage>
        <taxon>Bacteria</taxon>
        <taxon>Pseudomonadati</taxon>
        <taxon>Atribacterota</taxon>
        <taxon>Candidatus Phoenicimicrobiia</taxon>
        <taxon>Candidatus Pheonicimicrobiales</taxon>
        <taxon>Candidatus Phoenicimicrobiaceae</taxon>
        <taxon>Candidatus Infernicultor</taxon>
    </lineage>
</organism>
<evidence type="ECO:0000313" key="7">
    <source>
        <dbReference type="Proteomes" id="UP000228560"/>
    </source>
</evidence>
<dbReference type="Pfam" id="PF04014">
    <property type="entry name" value="MazE_antitoxin"/>
    <property type="match status" value="1"/>
</dbReference>
<dbReference type="PANTHER" id="PTHR40516">
    <property type="entry name" value="ANTITOXIN CHPS-RELATED"/>
    <property type="match status" value="1"/>
</dbReference>
<evidence type="ECO:0000313" key="5">
    <source>
        <dbReference type="EMBL" id="PJB55670.1"/>
    </source>
</evidence>
<accession>A0A2M7PQ38</accession>
<dbReference type="EMBL" id="PFIP01000045">
    <property type="protein sequence ID" value="PIX34837.1"/>
    <property type="molecule type" value="Genomic_DNA"/>
</dbReference>
<dbReference type="InterPro" id="IPR037914">
    <property type="entry name" value="SpoVT-AbrB_sf"/>
</dbReference>
<evidence type="ECO:0000313" key="8">
    <source>
        <dbReference type="Proteomes" id="UP000230646"/>
    </source>
</evidence>
<reference evidence="3" key="3">
    <citation type="submission" date="2017-09" db="EMBL/GenBank/DDBJ databases">
        <title>Depth-based differentiation of microbial function through sediment-hosted aquifers and enrichment of novel symbionts in the deep terrestrial subsurface.</title>
        <authorList>
            <person name="Probst A.J."/>
            <person name="Ladd B."/>
            <person name="Jarett J.K."/>
            <person name="Geller-Mcgrath D.E."/>
            <person name="Sieber C.M.K."/>
            <person name="Emerson J.B."/>
            <person name="Anantharaman K."/>
            <person name="Thomas B.C."/>
            <person name="Malmstrom R."/>
            <person name="Stieglmeier M."/>
            <person name="Klingl A."/>
            <person name="Woyke T."/>
            <person name="Ryan C.M."/>
            <person name="Banfield J.F."/>
        </authorList>
    </citation>
    <scope>NUCLEOTIDE SEQUENCE</scope>
    <source>
        <strain evidence="3">CG_4_8_14_3_um_filter_34_18</strain>
    </source>
</reference>
<protein>
    <submittedName>
        <fullName evidence="3">AbrB/MazE/SpoVT family DNA-binding domain-containing protein</fullName>
    </submittedName>
    <submittedName>
        <fullName evidence="2">Multidrug transporter MatE</fullName>
    </submittedName>
</protein>
<dbReference type="EMBL" id="PFKO01000173">
    <property type="protein sequence ID" value="PIY32728.1"/>
    <property type="molecule type" value="Genomic_DNA"/>
</dbReference>
<dbReference type="Proteomes" id="UP000182763">
    <property type="component" value="Unassembled WGS sequence"/>
</dbReference>
<dbReference type="PANTHER" id="PTHR40516:SF1">
    <property type="entry name" value="ANTITOXIN CHPS-RELATED"/>
    <property type="match status" value="1"/>
</dbReference>
<reference evidence="2 6" key="1">
    <citation type="journal article" date="2016" name="Environ. Microbiol.">
        <title>Genomic resolution of a cold subsurface aquifer community provides metabolic insights for novel microbes adapted to high CO concentrations.</title>
        <authorList>
            <person name="Probst A.J."/>
            <person name="Castelle C.J."/>
            <person name="Singh A."/>
            <person name="Brown C.T."/>
            <person name="Anantharaman K."/>
            <person name="Sharon I."/>
            <person name="Hug L.A."/>
            <person name="Burstein D."/>
            <person name="Emerson J.B."/>
            <person name="Thomas B.C."/>
            <person name="Banfield J.F."/>
        </authorList>
    </citation>
    <scope>NUCLEOTIDE SEQUENCE [LARGE SCALE GENOMIC DNA]</scope>
    <source>
        <strain evidence="2">CG2_30_33_13</strain>
    </source>
</reference>
<dbReference type="GO" id="GO:0003677">
    <property type="term" value="F:DNA binding"/>
    <property type="evidence" value="ECO:0007669"/>
    <property type="project" value="UniProtKB-KW"/>
</dbReference>
<dbReference type="Proteomes" id="UP000231493">
    <property type="component" value="Unassembled WGS sequence"/>
</dbReference>
<evidence type="ECO:0000313" key="4">
    <source>
        <dbReference type="EMBL" id="PIY32728.1"/>
    </source>
</evidence>
<dbReference type="EMBL" id="MNYY01000097">
    <property type="protein sequence ID" value="OIP69712.1"/>
    <property type="molecule type" value="Genomic_DNA"/>
</dbReference>
<name>A0A1J5GRU2_9BACT</name>
<evidence type="ECO:0000313" key="2">
    <source>
        <dbReference type="EMBL" id="OIP69712.1"/>
    </source>
</evidence>
<evidence type="ECO:0000313" key="6">
    <source>
        <dbReference type="Proteomes" id="UP000182763"/>
    </source>
</evidence>
<dbReference type="Proteomes" id="UP000230646">
    <property type="component" value="Unassembled WGS sequence"/>
</dbReference>